<reference evidence="6 7" key="1">
    <citation type="submission" date="2021-03" db="EMBL/GenBank/DDBJ databases">
        <title>Sequencing the genomes of 1000 actinobacteria strains.</title>
        <authorList>
            <person name="Klenk H.-P."/>
        </authorList>
    </citation>
    <scope>NUCLEOTIDE SEQUENCE [LARGE SCALE GENOMIC DNA]</scope>
    <source>
        <strain evidence="6 7">DSM 40843</strain>
    </source>
</reference>
<keyword evidence="1" id="KW-0540">Nuclease</keyword>
<dbReference type="EMBL" id="JAGINS010000001">
    <property type="protein sequence ID" value="MBP2358356.1"/>
    <property type="molecule type" value="Genomic_DNA"/>
</dbReference>
<keyword evidence="4" id="KW-0460">Magnesium</keyword>
<evidence type="ECO:0000256" key="1">
    <source>
        <dbReference type="ARBA" id="ARBA00022722"/>
    </source>
</evidence>
<dbReference type="InterPro" id="IPR029060">
    <property type="entry name" value="PIN-like_dom_sf"/>
</dbReference>
<organism evidence="6 7">
    <name type="scientific">Streptomyces clavifer</name>
    <dbReference type="NCBI Taxonomy" id="68188"/>
    <lineage>
        <taxon>Bacteria</taxon>
        <taxon>Bacillati</taxon>
        <taxon>Actinomycetota</taxon>
        <taxon>Actinomycetes</taxon>
        <taxon>Kitasatosporales</taxon>
        <taxon>Streptomycetaceae</taxon>
        <taxon>Streptomyces</taxon>
    </lineage>
</organism>
<gene>
    <name evidence="6" type="ORF">JOF59_000756</name>
</gene>
<dbReference type="Pfam" id="PF01850">
    <property type="entry name" value="PIN"/>
    <property type="match status" value="1"/>
</dbReference>
<evidence type="ECO:0000256" key="3">
    <source>
        <dbReference type="ARBA" id="ARBA00022801"/>
    </source>
</evidence>
<dbReference type="RefSeq" id="WP_124280865.1">
    <property type="nucleotide sequence ID" value="NZ_BMWJ01000002.1"/>
</dbReference>
<name>A0ABS4V3A2_9ACTN</name>
<dbReference type="Gene3D" id="3.40.50.1010">
    <property type="entry name" value="5'-nuclease"/>
    <property type="match status" value="1"/>
</dbReference>
<evidence type="ECO:0000256" key="2">
    <source>
        <dbReference type="ARBA" id="ARBA00022723"/>
    </source>
</evidence>
<evidence type="ECO:0000313" key="6">
    <source>
        <dbReference type="EMBL" id="MBP2358356.1"/>
    </source>
</evidence>
<accession>A0ABS4V3A2</accession>
<protein>
    <submittedName>
        <fullName evidence="6">Nucleic acid-binding protein</fullName>
    </submittedName>
</protein>
<feature type="domain" description="PIN" evidence="5">
    <location>
        <begin position="16"/>
        <end position="82"/>
    </location>
</feature>
<sequence>MARRRCRQPVSADGHAIQRSGVVFRRSDIIRVELHQEIAEEARRLALRYRLDSHDAVHLVTALDEGCERFITLDENLFDQLADVDLGLLVEVPSAEREGQTSLPIPGQQRLRVITGEGSG</sequence>
<comment type="caution">
    <text evidence="6">The sequence shown here is derived from an EMBL/GenBank/DDBJ whole genome shotgun (WGS) entry which is preliminary data.</text>
</comment>
<dbReference type="SUPFAM" id="SSF88723">
    <property type="entry name" value="PIN domain-like"/>
    <property type="match status" value="1"/>
</dbReference>
<evidence type="ECO:0000313" key="7">
    <source>
        <dbReference type="Proteomes" id="UP001519311"/>
    </source>
</evidence>
<dbReference type="InterPro" id="IPR002716">
    <property type="entry name" value="PIN_dom"/>
</dbReference>
<keyword evidence="2" id="KW-0479">Metal-binding</keyword>
<evidence type="ECO:0000256" key="4">
    <source>
        <dbReference type="ARBA" id="ARBA00022842"/>
    </source>
</evidence>
<evidence type="ECO:0000259" key="5">
    <source>
        <dbReference type="Pfam" id="PF01850"/>
    </source>
</evidence>
<keyword evidence="3" id="KW-0378">Hydrolase</keyword>
<keyword evidence="7" id="KW-1185">Reference proteome</keyword>
<dbReference type="Proteomes" id="UP001519311">
    <property type="component" value="Unassembled WGS sequence"/>
</dbReference>
<proteinExistence type="predicted"/>